<keyword evidence="2" id="KW-1185">Reference proteome</keyword>
<organism evidence="1 2">
    <name type="scientific">Citrobacter enshiensis</name>
    <dbReference type="NCBI Taxonomy" id="2971264"/>
    <lineage>
        <taxon>Bacteria</taxon>
        <taxon>Pseudomonadati</taxon>
        <taxon>Pseudomonadota</taxon>
        <taxon>Gammaproteobacteria</taxon>
        <taxon>Enterobacterales</taxon>
        <taxon>Enterobacteriaceae</taxon>
        <taxon>Citrobacter</taxon>
    </lineage>
</organism>
<evidence type="ECO:0000313" key="2">
    <source>
        <dbReference type="Proteomes" id="UP001174867"/>
    </source>
</evidence>
<dbReference type="Proteomes" id="UP001174867">
    <property type="component" value="Unassembled WGS sequence"/>
</dbReference>
<accession>A0ABT8PQ56</accession>
<dbReference type="Pfam" id="PF05666">
    <property type="entry name" value="YcgJ"/>
    <property type="match status" value="1"/>
</dbReference>
<proteinExistence type="predicted"/>
<dbReference type="EMBL" id="JAUJYW010000001">
    <property type="protein sequence ID" value="MDN8598378.1"/>
    <property type="molecule type" value="Genomic_DNA"/>
</dbReference>
<protein>
    <submittedName>
        <fullName evidence="1">YcgJ family protein</fullName>
    </submittedName>
</protein>
<dbReference type="InterPro" id="IPR008617">
    <property type="entry name" value="Uncharacterised_YcgJ"/>
</dbReference>
<comment type="caution">
    <text evidence="1">The sequence shown here is derived from an EMBL/GenBank/DDBJ whole genome shotgun (WGS) entry which is preliminary data.</text>
</comment>
<name>A0ABT8PQ56_9ENTR</name>
<evidence type="ECO:0000313" key="1">
    <source>
        <dbReference type="EMBL" id="MDN8598378.1"/>
    </source>
</evidence>
<gene>
    <name evidence="1" type="ORF">Q0A17_02950</name>
</gene>
<sequence>MPLLLAAVVTSACAKQPAALHSPEAGVLCDQYICADSAKGVSRDKTEKYLGEKAAKRLFSQGEFDTTEFTFANGTFCDVKERLCREDRYYGADGKRSGAISTKYTALLFGK</sequence>
<reference evidence="1 2" key="1">
    <citation type="submission" date="2023-07" db="EMBL/GenBank/DDBJ databases">
        <title>Citrobacter selenititolerans sp. nov., isolated from seleniferous soil.</title>
        <authorList>
            <person name="Zhang S."/>
            <person name="Li K."/>
            <person name="Peng J."/>
            <person name="Wang H."/>
            <person name="Sun J."/>
            <person name="Guo Y."/>
        </authorList>
    </citation>
    <scope>NUCLEOTIDE SEQUENCE [LARGE SCALE GENOMIC DNA]</scope>
    <source>
        <strain evidence="1 2">S2-9</strain>
    </source>
</reference>